<proteinExistence type="inferred from homology"/>
<dbReference type="Proteomes" id="UP000002698">
    <property type="component" value="Chromosome"/>
</dbReference>
<organism evidence="4 5">
    <name type="scientific">Natronomonas pharaonis (strain ATCC 35678 / DSM 2160 / CIP 103997 / JCM 8858 / NBRC 14720 / NCIMB 2260 / Gabara)</name>
    <name type="common">Halobacterium pharaonis</name>
    <dbReference type="NCBI Taxonomy" id="348780"/>
    <lineage>
        <taxon>Archaea</taxon>
        <taxon>Methanobacteriati</taxon>
        <taxon>Methanobacteriota</taxon>
        <taxon>Stenosarchaea group</taxon>
        <taxon>Halobacteria</taxon>
        <taxon>Halobacteriales</taxon>
        <taxon>Natronomonadaceae</taxon>
        <taxon>Natronomonas</taxon>
    </lineage>
</organism>
<dbReference type="RefSeq" id="WP_011322393.1">
    <property type="nucleotide sequence ID" value="NC_007426.1"/>
</dbReference>
<dbReference type="GO" id="GO:0016020">
    <property type="term" value="C:membrane"/>
    <property type="evidence" value="ECO:0007669"/>
    <property type="project" value="InterPro"/>
</dbReference>
<evidence type="ECO:0000256" key="1">
    <source>
        <dbReference type="ARBA" id="ARBA00022679"/>
    </source>
</evidence>
<accession>A0A1U7EUU8</accession>
<dbReference type="InterPro" id="IPR043130">
    <property type="entry name" value="CDP-OH_PTrfase_TM_dom"/>
</dbReference>
<sequence>MDALPVSDAPVIRPRFVALGAFGAGVPVLAALRVSVLWAAIAVAVWLCILGYAWHLLGVTRRSERAPWVRLGVANAVTLFRGWLLALLAGAAVVSAPPMGLVTSLFVLAVSLDAVDGAIARRTHETTLGARLDAAMDALAVLVGSVVAVSVGALPWWYLVAGGVWYAYAGSLSLRKRAGRPVFSLPESRLRPAIGVSQFLIIGVALAPVAVLSVPDVVVAIALGALCVSFARDWAAATGRLGECQEQRDR</sequence>
<dbReference type="eggNOG" id="arCOG00672">
    <property type="taxonomic scope" value="Archaea"/>
</dbReference>
<keyword evidence="3" id="KW-0812">Transmembrane</keyword>
<comment type="similarity">
    <text evidence="2">Belongs to the CDP-alcohol phosphatidyltransferase class-I family.</text>
</comment>
<keyword evidence="3" id="KW-0472">Membrane</keyword>
<feature type="transmembrane region" description="Helical" evidence="3">
    <location>
        <begin position="69"/>
        <end position="93"/>
    </location>
</feature>
<feature type="transmembrane region" description="Helical" evidence="3">
    <location>
        <begin position="217"/>
        <end position="235"/>
    </location>
</feature>
<dbReference type="OrthoDB" id="331608at2157"/>
<dbReference type="PROSITE" id="PS00379">
    <property type="entry name" value="CDP_ALCOHOL_P_TRANSF"/>
    <property type="match status" value="1"/>
</dbReference>
<reference evidence="4 5" key="1">
    <citation type="journal article" date="2005" name="Genome Res.">
        <title>Living with two extremes: conclusions from the genome sequence of Natronomonas pharaonis.</title>
        <authorList>
            <person name="Falb M."/>
            <person name="Pfeiffer F."/>
            <person name="Palm P."/>
            <person name="Rodewald K."/>
            <person name="Hickmann V."/>
            <person name="Tittor J."/>
            <person name="Oesterhelt D."/>
        </authorList>
    </citation>
    <scope>NUCLEOTIDE SEQUENCE [LARGE SCALE GENOMIC DNA]</scope>
    <source>
        <strain evidence="5">ATCC 35678 / DSM 2160 / CIP 103997 / JCM 8858 / NBRC 14720 / NCIMB 2260 / Gabara</strain>
    </source>
</reference>
<dbReference type="AlphaFoldDB" id="A0A1U7EUU8"/>
<evidence type="ECO:0000313" key="4">
    <source>
        <dbReference type="EMBL" id="CAI48758.1"/>
    </source>
</evidence>
<feature type="transmembrane region" description="Helical" evidence="3">
    <location>
        <begin position="132"/>
        <end position="150"/>
    </location>
</feature>
<dbReference type="EMBL" id="CR936257">
    <property type="protein sequence ID" value="CAI48758.1"/>
    <property type="molecule type" value="Genomic_DNA"/>
</dbReference>
<dbReference type="KEGG" id="nph:NP_1334A"/>
<evidence type="ECO:0000256" key="2">
    <source>
        <dbReference type="RuleBase" id="RU003750"/>
    </source>
</evidence>
<name>A0A1U7EUU8_NATPD</name>
<keyword evidence="1 2" id="KW-0808">Transferase</keyword>
<evidence type="ECO:0000256" key="3">
    <source>
        <dbReference type="SAM" id="Phobius"/>
    </source>
</evidence>
<dbReference type="GO" id="GO:0016780">
    <property type="term" value="F:phosphotransferase activity, for other substituted phosphate groups"/>
    <property type="evidence" value="ECO:0007669"/>
    <property type="project" value="InterPro"/>
</dbReference>
<gene>
    <name evidence="4" type="primary">pgsA1</name>
    <name evidence="4" type="ordered locus">NP_1334A</name>
</gene>
<protein>
    <submittedName>
        <fullName evidence="4">CDP-alcohol 1-archaetidyltransferase</fullName>
        <ecNumber evidence="4">2.7.8.-</ecNumber>
    </submittedName>
</protein>
<feature type="transmembrane region" description="Helical" evidence="3">
    <location>
        <begin position="99"/>
        <end position="120"/>
    </location>
</feature>
<keyword evidence="5" id="KW-1185">Reference proteome</keyword>
<dbReference type="GO" id="GO:0008654">
    <property type="term" value="P:phospholipid biosynthetic process"/>
    <property type="evidence" value="ECO:0007669"/>
    <property type="project" value="InterPro"/>
</dbReference>
<keyword evidence="3" id="KW-1133">Transmembrane helix</keyword>
<dbReference type="InterPro" id="IPR048254">
    <property type="entry name" value="CDP_ALCOHOL_P_TRANSF_CS"/>
</dbReference>
<dbReference type="Gene3D" id="1.20.120.1760">
    <property type="match status" value="1"/>
</dbReference>
<evidence type="ECO:0000313" key="5">
    <source>
        <dbReference type="Proteomes" id="UP000002698"/>
    </source>
</evidence>
<feature type="transmembrane region" description="Helical" evidence="3">
    <location>
        <begin position="36"/>
        <end position="57"/>
    </location>
</feature>
<dbReference type="EnsemblBacteria" id="CAI48758">
    <property type="protein sequence ID" value="CAI48758"/>
    <property type="gene ID" value="NP_1334A"/>
</dbReference>
<dbReference type="InterPro" id="IPR000462">
    <property type="entry name" value="CDP-OH_P_trans"/>
</dbReference>
<dbReference type="STRING" id="348780.NP_1334A"/>
<dbReference type="GeneID" id="3701116"/>
<dbReference type="EC" id="2.7.8.-" evidence="4"/>
<dbReference type="HOGENOM" id="CLU_082036_0_0_2"/>
<dbReference type="Pfam" id="PF01066">
    <property type="entry name" value="CDP-OH_P_transf"/>
    <property type="match status" value="1"/>
</dbReference>